<dbReference type="EMBL" id="ASPP01039441">
    <property type="protein sequence ID" value="ETO01027.1"/>
    <property type="molecule type" value="Genomic_DNA"/>
</dbReference>
<name>X6LIQ4_RETFI</name>
<reference evidence="1 2" key="1">
    <citation type="journal article" date="2013" name="Curr. Biol.">
        <title>The Genome of the Foraminiferan Reticulomyxa filosa.</title>
        <authorList>
            <person name="Glockner G."/>
            <person name="Hulsmann N."/>
            <person name="Schleicher M."/>
            <person name="Noegel A.A."/>
            <person name="Eichinger L."/>
            <person name="Gallinger C."/>
            <person name="Pawlowski J."/>
            <person name="Sierra R."/>
            <person name="Euteneuer U."/>
            <person name="Pillet L."/>
            <person name="Moustafa A."/>
            <person name="Platzer M."/>
            <person name="Groth M."/>
            <person name="Szafranski K."/>
            <person name="Schliwa M."/>
        </authorList>
    </citation>
    <scope>NUCLEOTIDE SEQUENCE [LARGE SCALE GENOMIC DNA]</scope>
</reference>
<sequence length="115" mass="14040">MKLKNYHFIINNFWILLKMNINNLIEVYVLLNKKSWMKSVKDVETILFQKSNHIHSLSYCHQDILNKKQTLLNFNYFSTTTTCFMLRYLMTFQRQELKRMFKNGPIKILRVLKMN</sequence>
<keyword evidence="2" id="KW-1185">Reference proteome</keyword>
<evidence type="ECO:0000313" key="1">
    <source>
        <dbReference type="EMBL" id="ETO01027.1"/>
    </source>
</evidence>
<accession>X6LIQ4</accession>
<dbReference type="AlphaFoldDB" id="X6LIQ4"/>
<proteinExistence type="predicted"/>
<gene>
    <name evidence="1" type="ORF">RFI_36413</name>
</gene>
<dbReference type="Proteomes" id="UP000023152">
    <property type="component" value="Unassembled WGS sequence"/>
</dbReference>
<organism evidence="1 2">
    <name type="scientific">Reticulomyxa filosa</name>
    <dbReference type="NCBI Taxonomy" id="46433"/>
    <lineage>
        <taxon>Eukaryota</taxon>
        <taxon>Sar</taxon>
        <taxon>Rhizaria</taxon>
        <taxon>Retaria</taxon>
        <taxon>Foraminifera</taxon>
        <taxon>Monothalamids</taxon>
        <taxon>Reticulomyxidae</taxon>
        <taxon>Reticulomyxa</taxon>
    </lineage>
</organism>
<protein>
    <submittedName>
        <fullName evidence="1">Uncharacterized protein</fullName>
    </submittedName>
</protein>
<comment type="caution">
    <text evidence="1">The sequence shown here is derived from an EMBL/GenBank/DDBJ whole genome shotgun (WGS) entry which is preliminary data.</text>
</comment>
<evidence type="ECO:0000313" key="2">
    <source>
        <dbReference type="Proteomes" id="UP000023152"/>
    </source>
</evidence>